<name>A0A2T6ZSJ1_TUBBO</name>
<keyword evidence="2" id="KW-0812">Transmembrane</keyword>
<evidence type="ECO:0000256" key="2">
    <source>
        <dbReference type="SAM" id="Phobius"/>
    </source>
</evidence>
<comment type="caution">
    <text evidence="3">The sequence shown here is derived from an EMBL/GenBank/DDBJ whole genome shotgun (WGS) entry which is preliminary data.</text>
</comment>
<protein>
    <submittedName>
        <fullName evidence="3">Uncharacterized protein</fullName>
    </submittedName>
</protein>
<keyword evidence="2" id="KW-0472">Membrane</keyword>
<organism evidence="3 4">
    <name type="scientific">Tuber borchii</name>
    <name type="common">White truffle</name>
    <dbReference type="NCBI Taxonomy" id="42251"/>
    <lineage>
        <taxon>Eukaryota</taxon>
        <taxon>Fungi</taxon>
        <taxon>Dikarya</taxon>
        <taxon>Ascomycota</taxon>
        <taxon>Pezizomycotina</taxon>
        <taxon>Pezizomycetes</taxon>
        <taxon>Pezizales</taxon>
        <taxon>Tuberaceae</taxon>
        <taxon>Tuber</taxon>
    </lineage>
</organism>
<dbReference type="OrthoDB" id="5429256at2759"/>
<gene>
    <name evidence="3" type="ORF">B9Z19DRAFT_1065086</name>
</gene>
<accession>A0A2T6ZSJ1</accession>
<sequence>MAPLLVPDPDTTTAPNRLLSAISSPFKPRPPRQRASFGTSGEGIDSIEVKGRVIPSHLPADFELKPAGPEKQPWSKIPDLQSADEYAEPMSNPWGDKRKRSSTFSPSMTEVPIMLTHKTVQAQALLMMATDRAGIETPTQQRMGKYSLTYPQELSFAMFGIFFIVFMGAAIIRAMAKIERQLRHYYMCKALRSRTTGRAVAL</sequence>
<keyword evidence="4" id="KW-1185">Reference proteome</keyword>
<evidence type="ECO:0000313" key="3">
    <source>
        <dbReference type="EMBL" id="PUU78404.1"/>
    </source>
</evidence>
<reference evidence="3 4" key="1">
    <citation type="submission" date="2017-04" db="EMBL/GenBank/DDBJ databases">
        <title>Draft genome sequence of Tuber borchii Vittad., a whitish edible truffle.</title>
        <authorList>
            <consortium name="DOE Joint Genome Institute"/>
            <person name="Murat C."/>
            <person name="Kuo A."/>
            <person name="Barry K.W."/>
            <person name="Clum A."/>
            <person name="Dockter R.B."/>
            <person name="Fauchery L."/>
            <person name="Iotti M."/>
            <person name="Kohler A."/>
            <person name="Labutti K."/>
            <person name="Lindquist E.A."/>
            <person name="Lipzen A."/>
            <person name="Ohm R.A."/>
            <person name="Wang M."/>
            <person name="Grigoriev I.V."/>
            <person name="Zambonelli A."/>
            <person name="Martin F.M."/>
        </authorList>
    </citation>
    <scope>NUCLEOTIDE SEQUENCE [LARGE SCALE GENOMIC DNA]</scope>
    <source>
        <strain evidence="3 4">Tbo3840</strain>
    </source>
</reference>
<evidence type="ECO:0000256" key="1">
    <source>
        <dbReference type="SAM" id="MobiDB-lite"/>
    </source>
</evidence>
<feature type="region of interest" description="Disordered" evidence="1">
    <location>
        <begin position="60"/>
        <end position="105"/>
    </location>
</feature>
<feature type="region of interest" description="Disordered" evidence="1">
    <location>
        <begin position="1"/>
        <end position="46"/>
    </location>
</feature>
<proteinExistence type="predicted"/>
<evidence type="ECO:0000313" key="4">
    <source>
        <dbReference type="Proteomes" id="UP000244722"/>
    </source>
</evidence>
<dbReference type="Proteomes" id="UP000244722">
    <property type="component" value="Unassembled WGS sequence"/>
</dbReference>
<feature type="transmembrane region" description="Helical" evidence="2">
    <location>
        <begin position="154"/>
        <end position="176"/>
    </location>
</feature>
<dbReference type="EMBL" id="NESQ01000120">
    <property type="protein sequence ID" value="PUU78404.1"/>
    <property type="molecule type" value="Genomic_DNA"/>
</dbReference>
<dbReference type="AlphaFoldDB" id="A0A2T6ZSJ1"/>
<keyword evidence="2" id="KW-1133">Transmembrane helix</keyword>